<comment type="caution">
    <text evidence="4">The sequence shown here is derived from an EMBL/GenBank/DDBJ whole genome shotgun (WGS) entry which is preliminary data.</text>
</comment>
<feature type="chain" id="PRO_5045814205" description="Extensin-like C-terminal domain-containing protein" evidence="2">
    <location>
        <begin position="22"/>
        <end position="215"/>
    </location>
</feature>
<dbReference type="EMBL" id="JAATJE010000002">
    <property type="protein sequence ID" value="NJC35136.1"/>
    <property type="molecule type" value="Genomic_DNA"/>
</dbReference>
<protein>
    <recommendedName>
        <fullName evidence="3">Extensin-like C-terminal domain-containing protein</fullName>
    </recommendedName>
</protein>
<feature type="domain" description="Extensin-like C-terminal" evidence="3">
    <location>
        <begin position="45"/>
        <end position="215"/>
    </location>
</feature>
<dbReference type="Pfam" id="PF06904">
    <property type="entry name" value="Extensin-like_C"/>
    <property type="match status" value="1"/>
</dbReference>
<evidence type="ECO:0000256" key="1">
    <source>
        <dbReference type="SAM" id="MobiDB-lite"/>
    </source>
</evidence>
<proteinExistence type="predicted"/>
<reference evidence="4 5" key="1">
    <citation type="submission" date="2020-03" db="EMBL/GenBank/DDBJ databases">
        <title>Genomic Encyclopedia of Type Strains, Phase IV (KMG-IV): sequencing the most valuable type-strain genomes for metagenomic binning, comparative biology and taxonomic classification.</title>
        <authorList>
            <person name="Goeker M."/>
        </authorList>
    </citation>
    <scope>NUCLEOTIDE SEQUENCE [LARGE SCALE GENOMIC DNA]</scope>
    <source>
        <strain evidence="4 5">DSM 27651</strain>
    </source>
</reference>
<evidence type="ECO:0000313" key="4">
    <source>
        <dbReference type="EMBL" id="NJC35136.1"/>
    </source>
</evidence>
<dbReference type="Proteomes" id="UP000734218">
    <property type="component" value="Unassembled WGS sequence"/>
</dbReference>
<evidence type="ECO:0000259" key="3">
    <source>
        <dbReference type="Pfam" id="PF06904"/>
    </source>
</evidence>
<gene>
    <name evidence="4" type="ORF">GGR88_002650</name>
</gene>
<feature type="region of interest" description="Disordered" evidence="1">
    <location>
        <begin position="18"/>
        <end position="41"/>
    </location>
</feature>
<evidence type="ECO:0000256" key="2">
    <source>
        <dbReference type="SAM" id="SignalP"/>
    </source>
</evidence>
<organism evidence="4 5">
    <name type="scientific">Sphingomonas jejuensis</name>
    <dbReference type="NCBI Taxonomy" id="904715"/>
    <lineage>
        <taxon>Bacteria</taxon>
        <taxon>Pseudomonadati</taxon>
        <taxon>Pseudomonadota</taxon>
        <taxon>Alphaproteobacteria</taxon>
        <taxon>Sphingomonadales</taxon>
        <taxon>Sphingomonadaceae</taxon>
        <taxon>Sphingomonas</taxon>
    </lineage>
</organism>
<keyword evidence="5" id="KW-1185">Reference proteome</keyword>
<feature type="signal peptide" evidence="2">
    <location>
        <begin position="1"/>
        <end position="21"/>
    </location>
</feature>
<keyword evidence="2" id="KW-0732">Signal</keyword>
<name>A0ABX0XR08_9SPHN</name>
<dbReference type="InterPro" id="IPR009683">
    <property type="entry name" value="Extensin-like_C"/>
</dbReference>
<dbReference type="PROSITE" id="PS51257">
    <property type="entry name" value="PROKAR_LIPOPROTEIN"/>
    <property type="match status" value="1"/>
</dbReference>
<evidence type="ECO:0000313" key="5">
    <source>
        <dbReference type="Proteomes" id="UP000734218"/>
    </source>
</evidence>
<accession>A0ABX0XR08</accession>
<sequence>MRLLSLLLLILLAACSGGERSAPRPRRDGLPPASRPAPPPAETAACLADLQGLGVRFNPLPDRRFAGQCTALGAVQLLDIGLPVTNLGAMTCPVARTFTQWVKNGIQPAAREILGTEIVRLESMGTYSCRTIAGSARLSEHALANAVDIAVFVMADGRRVSVLNGWAGASAEEREFLAVVHRSACRRFRTVLGPDYNAAHRDHLHMDMGRGPFCR</sequence>